<keyword evidence="1" id="KW-1133">Transmembrane helix</keyword>
<feature type="transmembrane region" description="Helical" evidence="1">
    <location>
        <begin position="18"/>
        <end position="38"/>
    </location>
</feature>
<accession>A0A1J5QV10</accession>
<organism evidence="2">
    <name type="scientific">mine drainage metagenome</name>
    <dbReference type="NCBI Taxonomy" id="410659"/>
    <lineage>
        <taxon>unclassified sequences</taxon>
        <taxon>metagenomes</taxon>
        <taxon>ecological metagenomes</taxon>
    </lineage>
</organism>
<evidence type="ECO:0000313" key="2">
    <source>
        <dbReference type="EMBL" id="OIQ83676.1"/>
    </source>
</evidence>
<keyword evidence="1" id="KW-0472">Membrane</keyword>
<evidence type="ECO:0000256" key="1">
    <source>
        <dbReference type="SAM" id="Phobius"/>
    </source>
</evidence>
<evidence type="ECO:0008006" key="3">
    <source>
        <dbReference type="Google" id="ProtNLM"/>
    </source>
</evidence>
<comment type="caution">
    <text evidence="2">The sequence shown here is derived from an EMBL/GenBank/DDBJ whole genome shotgun (WGS) entry which is preliminary data.</text>
</comment>
<dbReference type="EMBL" id="MLJW01000682">
    <property type="protein sequence ID" value="OIQ83676.1"/>
    <property type="molecule type" value="Genomic_DNA"/>
</dbReference>
<keyword evidence="1" id="KW-0812">Transmembrane</keyword>
<dbReference type="AlphaFoldDB" id="A0A1J5QV10"/>
<proteinExistence type="predicted"/>
<gene>
    <name evidence="2" type="ORF">GALL_345260</name>
</gene>
<name>A0A1J5QV10_9ZZZZ</name>
<sequence>MSSRPVTTRPRPFDDGNAIVEFLAAALLLLVPVVYLTLVMGRIQAATFAAEGAAREAGRTAATASVLEDATRRATMSVELALVDQGFDEVDPARALTLTCSTEPCLQPGSDMVTVVAFDVDLPFVPEFIRSVVPLHVPVVARHVAPVDSFAGRP</sequence>
<reference evidence="2" key="1">
    <citation type="submission" date="2016-10" db="EMBL/GenBank/DDBJ databases">
        <title>Sequence of Gallionella enrichment culture.</title>
        <authorList>
            <person name="Poehlein A."/>
            <person name="Muehling M."/>
            <person name="Daniel R."/>
        </authorList>
    </citation>
    <scope>NUCLEOTIDE SEQUENCE</scope>
</reference>
<protein>
    <recommendedName>
        <fullName evidence="3">TadE-like protein</fullName>
    </recommendedName>
</protein>